<keyword evidence="1" id="KW-0812">Transmembrane</keyword>
<evidence type="ECO:0000313" key="3">
    <source>
        <dbReference type="Proteomes" id="UP000240811"/>
    </source>
</evidence>
<proteinExistence type="predicted"/>
<reference evidence="3" key="1">
    <citation type="submission" date="2018-02" db="EMBL/GenBank/DDBJ databases">
        <title>Genome sequence of Candidatus Liberibacter europaeus.</title>
        <authorList>
            <person name="Frampton R.A."/>
            <person name="Thompson S.M."/>
            <person name="David C."/>
            <person name="Addison S.M."/>
            <person name="Smith G.R."/>
        </authorList>
    </citation>
    <scope>NUCLEOTIDE SEQUENCE [LARGE SCALE GENOMIC DNA]</scope>
</reference>
<dbReference type="AlphaFoldDB" id="A0A2T4VY96"/>
<organism evidence="2 3">
    <name type="scientific">Candidatus Liberibacter europaeus</name>
    <dbReference type="NCBI Taxonomy" id="744859"/>
    <lineage>
        <taxon>Bacteria</taxon>
        <taxon>Pseudomonadati</taxon>
        <taxon>Pseudomonadota</taxon>
        <taxon>Alphaproteobacteria</taxon>
        <taxon>Hyphomicrobiales</taxon>
        <taxon>Rhizobiaceae</taxon>
        <taxon>Liberibacter</taxon>
    </lineage>
</organism>
<evidence type="ECO:0000313" key="2">
    <source>
        <dbReference type="EMBL" id="PTL86750.1"/>
    </source>
</evidence>
<protein>
    <submittedName>
        <fullName evidence="2">Uncharacterized protein</fullName>
    </submittedName>
</protein>
<keyword evidence="1" id="KW-1133">Transmembrane helix</keyword>
<accession>A0A2T4VY96</accession>
<comment type="caution">
    <text evidence="2">The sequence shown here is derived from an EMBL/GenBank/DDBJ whole genome shotgun (WGS) entry which is preliminary data.</text>
</comment>
<feature type="transmembrane region" description="Helical" evidence="1">
    <location>
        <begin position="34"/>
        <end position="53"/>
    </location>
</feature>
<evidence type="ECO:0000256" key="1">
    <source>
        <dbReference type="SAM" id="Phobius"/>
    </source>
</evidence>
<name>A0A2T4VY96_9HYPH</name>
<sequence>MRLINLVIYKTIIKIILKNKYINNIIYVAKNGNFAMLTALIIPLTILIAGVSIDITRYFFYQETIASAINEAIEEGFNIICTQETNNFLAPTIKNDIKESLIRNNFTIEETVKLMELTTVQAMPNDNAYFIHVNSIYRMQLNALMQAITPKEYNKWDIIIDDARQYACKYTSAILINNVQTWRPETAQGKTISMNRFSQQEIHSWKIQHSNFVKNILSFSDNHNVMFYSISGNKTDFGETWQTDMFAEVYFRPLLHHKTFEGRKTPFYMSMGSSEYLDNANTCRHEIILDPFKQSPDCSMDTINFTIEVIKYNKDLYNDYNADYSIINKGGFVYDTIQYSGSMAFSWNIDNLHFIQTHDNMFRKASYHDQFYTKEYEIYSLINSNGTINTWLQDDINKARQKNQTIILLSEDIQNELLRANDKQKMAFIRLLTNNKISVIFSTSDNKTYEKRGLLNNSGFYSEVMVYYLGSANLKNFVLLEKIGKRLVRLTEYSGRSGRIVKTQEMSPIYLH</sequence>
<dbReference type="EMBL" id="PSQJ01000002">
    <property type="protein sequence ID" value="PTL86750.1"/>
    <property type="molecule type" value="Genomic_DNA"/>
</dbReference>
<gene>
    <name evidence="2" type="ORF">C4617_02795</name>
</gene>
<keyword evidence="1" id="KW-0472">Membrane</keyword>
<dbReference type="Proteomes" id="UP000240811">
    <property type="component" value="Unassembled WGS sequence"/>
</dbReference>